<dbReference type="OrthoDB" id="2544694at2759"/>
<feature type="signal peptide" evidence="1">
    <location>
        <begin position="1"/>
        <end position="18"/>
    </location>
</feature>
<organism evidence="2 3">
    <name type="scientific">Hyaloscypha variabilis (strain UAMH 11265 / GT02V1 / F)</name>
    <name type="common">Meliniomyces variabilis</name>
    <dbReference type="NCBI Taxonomy" id="1149755"/>
    <lineage>
        <taxon>Eukaryota</taxon>
        <taxon>Fungi</taxon>
        <taxon>Dikarya</taxon>
        <taxon>Ascomycota</taxon>
        <taxon>Pezizomycotina</taxon>
        <taxon>Leotiomycetes</taxon>
        <taxon>Helotiales</taxon>
        <taxon>Hyaloscyphaceae</taxon>
        <taxon>Hyaloscypha</taxon>
        <taxon>Hyaloscypha variabilis</taxon>
    </lineage>
</organism>
<dbReference type="InterPro" id="IPR020915">
    <property type="entry name" value="UPF0311"/>
</dbReference>
<dbReference type="PANTHER" id="PTHR37315:SF1">
    <property type="entry name" value="UPF0311 PROTEIN BLR7842"/>
    <property type="match status" value="1"/>
</dbReference>
<keyword evidence="1" id="KW-0732">Signal</keyword>
<evidence type="ECO:0000256" key="1">
    <source>
        <dbReference type="SAM" id="SignalP"/>
    </source>
</evidence>
<dbReference type="AlphaFoldDB" id="A0A2J6RHQ0"/>
<dbReference type="PANTHER" id="PTHR37315">
    <property type="entry name" value="UPF0311 PROTEIN BLR7842"/>
    <property type="match status" value="1"/>
</dbReference>
<evidence type="ECO:0000313" key="3">
    <source>
        <dbReference type="Proteomes" id="UP000235786"/>
    </source>
</evidence>
<sequence>MLWSKLLLAASTLTSVFAQNAHVATTPKAPGLTYLYSSNVTLGTTIDYGTGPKGSRVAIPITGGTFSGPKLKGTIINLGADWGVTDSLGVFNPDTRYGLRTDDGANIYIQTSGPSQSDGKIHLRIVFETGNANYTWLNEIVAVGILSAGTGYVAIDAWQLNSP</sequence>
<gene>
    <name evidence="2" type="ORF">L207DRAFT_555462</name>
</gene>
<protein>
    <submittedName>
        <fullName evidence="2">Uncharacterized protein</fullName>
    </submittedName>
</protein>
<dbReference type="EMBL" id="KZ613948">
    <property type="protein sequence ID" value="PMD38058.1"/>
    <property type="molecule type" value="Genomic_DNA"/>
</dbReference>
<accession>A0A2J6RHQ0</accession>
<name>A0A2J6RHQ0_HYAVF</name>
<dbReference type="Pfam" id="PF11578">
    <property type="entry name" value="DUF3237"/>
    <property type="match status" value="1"/>
</dbReference>
<dbReference type="Gene3D" id="2.40.160.20">
    <property type="match status" value="1"/>
</dbReference>
<evidence type="ECO:0000313" key="2">
    <source>
        <dbReference type="EMBL" id="PMD38058.1"/>
    </source>
</evidence>
<dbReference type="STRING" id="1149755.A0A2J6RHQ0"/>
<proteinExistence type="predicted"/>
<keyword evidence="3" id="KW-1185">Reference proteome</keyword>
<feature type="chain" id="PRO_5014445959" evidence="1">
    <location>
        <begin position="19"/>
        <end position="163"/>
    </location>
</feature>
<dbReference type="Proteomes" id="UP000235786">
    <property type="component" value="Unassembled WGS sequence"/>
</dbReference>
<reference evidence="2 3" key="1">
    <citation type="submission" date="2016-04" db="EMBL/GenBank/DDBJ databases">
        <title>A degradative enzymes factory behind the ericoid mycorrhizal symbiosis.</title>
        <authorList>
            <consortium name="DOE Joint Genome Institute"/>
            <person name="Martino E."/>
            <person name="Morin E."/>
            <person name="Grelet G."/>
            <person name="Kuo A."/>
            <person name="Kohler A."/>
            <person name="Daghino S."/>
            <person name="Barry K."/>
            <person name="Choi C."/>
            <person name="Cichocki N."/>
            <person name="Clum A."/>
            <person name="Copeland A."/>
            <person name="Hainaut M."/>
            <person name="Haridas S."/>
            <person name="Labutti K."/>
            <person name="Lindquist E."/>
            <person name="Lipzen A."/>
            <person name="Khouja H.-R."/>
            <person name="Murat C."/>
            <person name="Ohm R."/>
            <person name="Olson A."/>
            <person name="Spatafora J."/>
            <person name="Veneault-Fourrey C."/>
            <person name="Henrissat B."/>
            <person name="Grigoriev I."/>
            <person name="Martin F."/>
            <person name="Perotto S."/>
        </authorList>
    </citation>
    <scope>NUCLEOTIDE SEQUENCE [LARGE SCALE GENOMIC DNA]</scope>
    <source>
        <strain evidence="2 3">F</strain>
    </source>
</reference>